<feature type="transmembrane region" description="Helical" evidence="5">
    <location>
        <begin position="47"/>
        <end position="64"/>
    </location>
</feature>
<feature type="transmembrane region" description="Helical" evidence="5">
    <location>
        <begin position="327"/>
        <end position="349"/>
    </location>
</feature>
<evidence type="ECO:0000313" key="6">
    <source>
        <dbReference type="EMBL" id="SCX94948.1"/>
    </source>
</evidence>
<dbReference type="Proteomes" id="UP000183047">
    <property type="component" value="Unassembled WGS sequence"/>
</dbReference>
<feature type="transmembrane region" description="Helical" evidence="5">
    <location>
        <begin position="207"/>
        <end position="227"/>
    </location>
</feature>
<feature type="transmembrane region" description="Helical" evidence="5">
    <location>
        <begin position="287"/>
        <end position="307"/>
    </location>
</feature>
<dbReference type="AlphaFoldDB" id="A0A1G5BXT8"/>
<gene>
    <name evidence="6" type="ORF">SAMN02910451_00872</name>
</gene>
<dbReference type="CDD" id="cd13128">
    <property type="entry name" value="MATE_Wzx_like"/>
    <property type="match status" value="1"/>
</dbReference>
<sequence>MSTIKKNSILNVLYTLVNILFPIAASVYAGRVLMATRVGTVTYAQNYASYFIMIASSGMDIYGIREISKINKGDSKKGEVEKVFNELFSINFFLTLFALLCYGIINIFRGNAINPIYLVFGLQILFNFFNVDWFYQGIEDYKYIVKRGVIVKTLVLIMIFLTVKSEKDYVIYAMWIALVGVLNYICNLWNLMKQIKIRIVVVGLRKHYMPLLMLAVSTWLSLFYSKLDISMLGVMKGDTAVGLYSTAHRVIFMIVTVSTAVSNVFFPKMNVLYKENYDKFCKLITAGIEYISAIVFPMIILCIYYAGEMIVFLWGESFKGTEYILLFLIPIAFFQSFGNLLCYQLMICIGKEKERIPAYAIACILNVILNILLIPKFGAIGAAIASSFSEMSVNLVQFIYVRKIINIRVAPKSVLGISTSIFLTFIITAFIHHIVTNFILGMIFSVAGIATIQGIHAIFIDNSNIKDKILENI</sequence>
<feature type="transmembrane region" description="Helical" evidence="5">
    <location>
        <begin position="84"/>
        <end position="105"/>
    </location>
</feature>
<feature type="transmembrane region" description="Helical" evidence="5">
    <location>
        <begin position="413"/>
        <end position="432"/>
    </location>
</feature>
<protein>
    <submittedName>
        <fullName evidence="6">Membrane protein involved in the export of O-antigen and teichoic acid</fullName>
    </submittedName>
</protein>
<dbReference type="InterPro" id="IPR052556">
    <property type="entry name" value="PolySynth_Transporter"/>
</dbReference>
<accession>A0A1G5BXT8</accession>
<evidence type="ECO:0000256" key="5">
    <source>
        <dbReference type="SAM" id="Phobius"/>
    </source>
</evidence>
<evidence type="ECO:0000313" key="7">
    <source>
        <dbReference type="Proteomes" id="UP000183047"/>
    </source>
</evidence>
<dbReference type="GO" id="GO:0016020">
    <property type="term" value="C:membrane"/>
    <property type="evidence" value="ECO:0007669"/>
    <property type="project" value="UniProtKB-SubCell"/>
</dbReference>
<dbReference type="PANTHER" id="PTHR43424">
    <property type="entry name" value="LOCUS PUTATIVE PROTEIN 1-RELATED"/>
    <property type="match status" value="1"/>
</dbReference>
<dbReference type="Pfam" id="PF01943">
    <property type="entry name" value="Polysacc_synt"/>
    <property type="match status" value="1"/>
</dbReference>
<feature type="transmembrane region" description="Helical" evidence="5">
    <location>
        <begin position="438"/>
        <end position="460"/>
    </location>
</feature>
<dbReference type="PANTHER" id="PTHR43424:SF1">
    <property type="entry name" value="LOCUS PUTATIVE PROTEIN 1-RELATED"/>
    <property type="match status" value="1"/>
</dbReference>
<dbReference type="InterPro" id="IPR002797">
    <property type="entry name" value="Polysacc_synth"/>
</dbReference>
<name>A0A1G5BXT8_9FIRM</name>
<feature type="transmembrane region" description="Helical" evidence="5">
    <location>
        <begin position="117"/>
        <end position="135"/>
    </location>
</feature>
<feature type="transmembrane region" description="Helical" evidence="5">
    <location>
        <begin position="169"/>
        <end position="186"/>
    </location>
</feature>
<proteinExistence type="predicted"/>
<feature type="transmembrane region" description="Helical" evidence="5">
    <location>
        <begin position="144"/>
        <end position="163"/>
    </location>
</feature>
<keyword evidence="3 5" id="KW-1133">Transmembrane helix</keyword>
<reference evidence="7" key="1">
    <citation type="submission" date="2016-10" db="EMBL/GenBank/DDBJ databases">
        <authorList>
            <person name="Varghese N."/>
            <person name="Submissions S."/>
        </authorList>
    </citation>
    <scope>NUCLEOTIDE SEQUENCE [LARGE SCALE GENOMIC DNA]</scope>
    <source>
        <strain evidence="7">XBD2006</strain>
    </source>
</reference>
<evidence type="ECO:0000256" key="4">
    <source>
        <dbReference type="ARBA" id="ARBA00023136"/>
    </source>
</evidence>
<feature type="transmembrane region" description="Helical" evidence="5">
    <location>
        <begin position="247"/>
        <end position="266"/>
    </location>
</feature>
<keyword evidence="7" id="KW-1185">Reference proteome</keyword>
<feature type="transmembrane region" description="Helical" evidence="5">
    <location>
        <begin position="380"/>
        <end position="401"/>
    </location>
</feature>
<evidence type="ECO:0000256" key="2">
    <source>
        <dbReference type="ARBA" id="ARBA00022692"/>
    </source>
</evidence>
<dbReference type="EMBL" id="FMUR01000005">
    <property type="protein sequence ID" value="SCX94948.1"/>
    <property type="molecule type" value="Genomic_DNA"/>
</dbReference>
<dbReference type="RefSeq" id="WP_074461608.1">
    <property type="nucleotide sequence ID" value="NZ_FMUR01000005.1"/>
</dbReference>
<feature type="transmembrane region" description="Helical" evidence="5">
    <location>
        <begin position="356"/>
        <end position="374"/>
    </location>
</feature>
<comment type="subcellular location">
    <subcellularLocation>
        <location evidence="1">Membrane</location>
        <topology evidence="1">Multi-pass membrane protein</topology>
    </subcellularLocation>
</comment>
<evidence type="ECO:0000256" key="3">
    <source>
        <dbReference type="ARBA" id="ARBA00022989"/>
    </source>
</evidence>
<feature type="transmembrane region" description="Helical" evidence="5">
    <location>
        <begin position="12"/>
        <end position="35"/>
    </location>
</feature>
<evidence type="ECO:0000256" key="1">
    <source>
        <dbReference type="ARBA" id="ARBA00004141"/>
    </source>
</evidence>
<keyword evidence="4 5" id="KW-0472">Membrane</keyword>
<keyword evidence="2 5" id="KW-0812">Transmembrane</keyword>
<dbReference type="OrthoDB" id="9815702at2"/>
<organism evidence="6 7">
    <name type="scientific">Butyrivibrio hungatei</name>
    <dbReference type="NCBI Taxonomy" id="185008"/>
    <lineage>
        <taxon>Bacteria</taxon>
        <taxon>Bacillati</taxon>
        <taxon>Bacillota</taxon>
        <taxon>Clostridia</taxon>
        <taxon>Lachnospirales</taxon>
        <taxon>Lachnospiraceae</taxon>
        <taxon>Butyrivibrio</taxon>
    </lineage>
</organism>